<proteinExistence type="predicted"/>
<gene>
    <name evidence="2" type="ORF">EJ04DRAFT_552623</name>
</gene>
<dbReference type="Proteomes" id="UP000799444">
    <property type="component" value="Unassembled WGS sequence"/>
</dbReference>
<comment type="caution">
    <text evidence="2">The sequence shown here is derived from an EMBL/GenBank/DDBJ whole genome shotgun (WGS) entry which is preliminary data.</text>
</comment>
<dbReference type="OrthoDB" id="2562743at2759"/>
<evidence type="ECO:0000313" key="3">
    <source>
        <dbReference type="Proteomes" id="UP000799444"/>
    </source>
</evidence>
<sequence>MALPIEHTNDPDAKFTYVPPTSEGLEVVTEEHLRISNSPISPQTPRSPRRYHGASQQHGAYADLLTTPDTIRRRIEASASKNSALLVVLGNTANAPGALTVKKIQIEKIKEEMRHQDRIVRSVEIKVDTLTEERKGGGKTLKDILRRAKLLLTYLKRSKDAQGQSGQEIMKDENLDESEKTYFEALAEKSREQKRQKELLSQLALAESEAAAIEPQAEQHGKAHQDIDALYDSIFAGPTPGFPDEDAKEAAFRAASQQHEDAKNRALAKRRGIRTIEQAQRNWRRANVYGKDAIIRVENSVFLALSDYKYDLLNMDHYRTVTGVSLDNAALQLAPMGDRVFKHIRDLQAIIADTAVSAAGLDKGNLLAALAKAKQLLEFGTEALEWLMEAARDEERDVRIRVRDTAQLLDDTRSALQEARQQAFEGVAGYGAAPPAYNNCCERTDQYDGECDVLLATGLEDEEPDPPPLVFEKEA</sequence>
<reference evidence="2" key="1">
    <citation type="journal article" date="2020" name="Stud. Mycol.">
        <title>101 Dothideomycetes genomes: a test case for predicting lifestyles and emergence of pathogens.</title>
        <authorList>
            <person name="Haridas S."/>
            <person name="Albert R."/>
            <person name="Binder M."/>
            <person name="Bloem J."/>
            <person name="Labutti K."/>
            <person name="Salamov A."/>
            <person name="Andreopoulos B."/>
            <person name="Baker S."/>
            <person name="Barry K."/>
            <person name="Bills G."/>
            <person name="Bluhm B."/>
            <person name="Cannon C."/>
            <person name="Castanera R."/>
            <person name="Culley D."/>
            <person name="Daum C."/>
            <person name="Ezra D."/>
            <person name="Gonzalez J."/>
            <person name="Henrissat B."/>
            <person name="Kuo A."/>
            <person name="Liang C."/>
            <person name="Lipzen A."/>
            <person name="Lutzoni F."/>
            <person name="Magnuson J."/>
            <person name="Mondo S."/>
            <person name="Nolan M."/>
            <person name="Ohm R."/>
            <person name="Pangilinan J."/>
            <person name="Park H.-J."/>
            <person name="Ramirez L."/>
            <person name="Alfaro M."/>
            <person name="Sun H."/>
            <person name="Tritt A."/>
            <person name="Yoshinaga Y."/>
            <person name="Zwiers L.-H."/>
            <person name="Turgeon B."/>
            <person name="Goodwin S."/>
            <person name="Spatafora J."/>
            <person name="Crous P."/>
            <person name="Grigoriev I."/>
        </authorList>
    </citation>
    <scope>NUCLEOTIDE SEQUENCE</scope>
    <source>
        <strain evidence="2">CBS 125425</strain>
    </source>
</reference>
<dbReference type="EMBL" id="ML996147">
    <property type="protein sequence ID" value="KAF2734447.1"/>
    <property type="molecule type" value="Genomic_DNA"/>
</dbReference>
<name>A0A9P4QVH1_9PLEO</name>
<dbReference type="AlphaFoldDB" id="A0A9P4QVH1"/>
<protein>
    <submittedName>
        <fullName evidence="2">Uncharacterized protein</fullName>
    </submittedName>
</protein>
<evidence type="ECO:0000313" key="2">
    <source>
        <dbReference type="EMBL" id="KAF2734447.1"/>
    </source>
</evidence>
<feature type="compositionally biased region" description="Polar residues" evidence="1">
    <location>
        <begin position="36"/>
        <end position="46"/>
    </location>
</feature>
<evidence type="ECO:0000256" key="1">
    <source>
        <dbReference type="SAM" id="MobiDB-lite"/>
    </source>
</evidence>
<feature type="region of interest" description="Disordered" evidence="1">
    <location>
        <begin position="36"/>
        <end position="64"/>
    </location>
</feature>
<accession>A0A9P4QVH1</accession>
<keyword evidence="3" id="KW-1185">Reference proteome</keyword>
<organism evidence="2 3">
    <name type="scientific">Polyplosphaeria fusca</name>
    <dbReference type="NCBI Taxonomy" id="682080"/>
    <lineage>
        <taxon>Eukaryota</taxon>
        <taxon>Fungi</taxon>
        <taxon>Dikarya</taxon>
        <taxon>Ascomycota</taxon>
        <taxon>Pezizomycotina</taxon>
        <taxon>Dothideomycetes</taxon>
        <taxon>Pleosporomycetidae</taxon>
        <taxon>Pleosporales</taxon>
        <taxon>Tetraplosphaeriaceae</taxon>
        <taxon>Polyplosphaeria</taxon>
    </lineage>
</organism>